<dbReference type="OrthoDB" id="48988at2759"/>
<dbReference type="AlphaFoldDB" id="A0A7D8UXD6"/>
<dbReference type="GO" id="GO:0016491">
    <property type="term" value="F:oxidoreductase activity"/>
    <property type="evidence" value="ECO:0007669"/>
    <property type="project" value="UniProtKB-KW"/>
</dbReference>
<protein>
    <submittedName>
        <fullName evidence="5">Norsolorinic acid reductase A</fullName>
    </submittedName>
</protein>
<dbReference type="PANTHER" id="PTHR43364">
    <property type="entry name" value="NADH-SPECIFIC METHYLGLYOXAL REDUCTASE-RELATED"/>
    <property type="match status" value="1"/>
</dbReference>
<reference evidence="5 6" key="1">
    <citation type="submission" date="2018-05" db="EMBL/GenBank/DDBJ databases">
        <title>Whole genome sequencing for identification of molecular markers to develop diagnostic detection tools for the regulated plant pathogen Lachnellula willkommii.</title>
        <authorList>
            <person name="Giroux E."/>
            <person name="Bilodeau G."/>
        </authorList>
    </citation>
    <scope>NUCLEOTIDE SEQUENCE [LARGE SCALE GENOMIC DNA]</scope>
    <source>
        <strain evidence="5 6">CBS 625.97</strain>
    </source>
</reference>
<keyword evidence="6" id="KW-1185">Reference proteome</keyword>
<gene>
    <name evidence="5" type="primary">aflE</name>
    <name evidence="5" type="ORF">LCER1_G004125</name>
</gene>
<keyword evidence="2" id="KW-0560">Oxidoreductase</keyword>
<evidence type="ECO:0000256" key="1">
    <source>
        <dbReference type="ARBA" id="ARBA00022857"/>
    </source>
</evidence>
<dbReference type="SUPFAM" id="SSF51430">
    <property type="entry name" value="NAD(P)-linked oxidoreductase"/>
    <property type="match status" value="1"/>
</dbReference>
<evidence type="ECO:0000313" key="5">
    <source>
        <dbReference type="EMBL" id="TVY58275.1"/>
    </source>
</evidence>
<proteinExistence type="inferred from homology"/>
<comment type="similarity">
    <text evidence="3">Belongs to the aldo/keto reductase family. Aldo/keto reductase 2 subfamily.</text>
</comment>
<keyword evidence="1" id="KW-0521">NADP</keyword>
<comment type="caution">
    <text evidence="5">The sequence shown here is derived from an EMBL/GenBank/DDBJ whole genome shotgun (WGS) entry which is preliminary data.</text>
</comment>
<feature type="domain" description="NADP-dependent oxidoreductase" evidence="4">
    <location>
        <begin position="31"/>
        <end position="331"/>
    </location>
</feature>
<dbReference type="Pfam" id="PF00248">
    <property type="entry name" value="Aldo_ket_red"/>
    <property type="match status" value="1"/>
</dbReference>
<dbReference type="InterPro" id="IPR023210">
    <property type="entry name" value="NADP_OxRdtase_dom"/>
</dbReference>
<name>A0A7D8UXD6_9HELO</name>
<dbReference type="InterPro" id="IPR036812">
    <property type="entry name" value="NAD(P)_OxRdtase_dom_sf"/>
</dbReference>
<organism evidence="5 6">
    <name type="scientific">Lachnellula cervina</name>
    <dbReference type="NCBI Taxonomy" id="1316786"/>
    <lineage>
        <taxon>Eukaryota</taxon>
        <taxon>Fungi</taxon>
        <taxon>Dikarya</taxon>
        <taxon>Ascomycota</taxon>
        <taxon>Pezizomycotina</taxon>
        <taxon>Leotiomycetes</taxon>
        <taxon>Helotiales</taxon>
        <taxon>Lachnaceae</taxon>
        <taxon>Lachnellula</taxon>
    </lineage>
</organism>
<accession>A0A7D8UXD6</accession>
<evidence type="ECO:0000313" key="6">
    <source>
        <dbReference type="Proteomes" id="UP000481288"/>
    </source>
</evidence>
<dbReference type="PANTHER" id="PTHR43364:SF7">
    <property type="entry name" value="NADP-DEPENDENT OXIDOREDUCTASE DOMAIN-CONTAINING PROTEIN-RELATED"/>
    <property type="match status" value="1"/>
</dbReference>
<dbReference type="EMBL" id="QGMG01000048">
    <property type="protein sequence ID" value="TVY58275.1"/>
    <property type="molecule type" value="Genomic_DNA"/>
</dbReference>
<evidence type="ECO:0000256" key="2">
    <source>
        <dbReference type="ARBA" id="ARBA00023002"/>
    </source>
</evidence>
<sequence length="373" mass="41299">MEAIIKPAPQPKTALGRYRMLSPTASVRVSPLCLGAMNFGDAWASYLGACDQKTTESILDFFYESGGNFIDTANQYQRGQSEQWIGEWMKKRGVRDQIVLATKYSSAFRAGHGDKEIIANTVGNGAKSLRVSLENSLKNLQTSYVDLLWVHFWDFTCSIPEMMNSLNDAITSGKVIYIGASDIPAWVVSRANQYARDHGLRQFSVYQGQWNAANRDFEREIIPMTIAENMGIAPWGSLGGGQFKSEEQRKASQGRNTGEVDENTIKVSRALEAIAKKKNTLITSVALAYVLHKTPYVFPIVGGRNVEHLKGNIQALSLVLQKEDIDFIEAAAPFDIGFPLSFIGRGPEESIWEDIGAHVDHVELPKAIVPHSK</sequence>
<evidence type="ECO:0000259" key="4">
    <source>
        <dbReference type="Pfam" id="PF00248"/>
    </source>
</evidence>
<evidence type="ECO:0000256" key="3">
    <source>
        <dbReference type="ARBA" id="ARBA00038157"/>
    </source>
</evidence>
<dbReference type="InterPro" id="IPR050523">
    <property type="entry name" value="AKR_Detox_Biosynth"/>
</dbReference>
<dbReference type="Proteomes" id="UP000481288">
    <property type="component" value="Unassembled WGS sequence"/>
</dbReference>
<dbReference type="Gene3D" id="3.20.20.100">
    <property type="entry name" value="NADP-dependent oxidoreductase domain"/>
    <property type="match status" value="1"/>
</dbReference>